<evidence type="ECO:0000256" key="1">
    <source>
        <dbReference type="SAM" id="MobiDB-lite"/>
    </source>
</evidence>
<proteinExistence type="predicted"/>
<accession>A0AAU7TC15</accession>
<protein>
    <submittedName>
        <fullName evidence="2">Uncharacterized protein</fullName>
    </submittedName>
</protein>
<gene>
    <name evidence="2" type="ORF">ABN611_38170</name>
</gene>
<dbReference type="RefSeq" id="WP_350277195.1">
    <property type="nucleotide sequence ID" value="NZ_CP158165.1"/>
</dbReference>
<dbReference type="EMBL" id="CP158165">
    <property type="protein sequence ID" value="XBV24372.1"/>
    <property type="molecule type" value="Genomic_DNA"/>
</dbReference>
<sequence>MHWSAGSSGGLFSDDPVKEKLQAGSRRAPDRLVEDAGFAPVSAGIWRHDGYGEPITAVLHDGRLSFHTQHRHPALDDVLRSSQVRGVIRGTDYRGEPEDALRLSGEWMSYRLVQPNPYPLDVEMTRAATRDELQLPAETRSVDPSGFAIGGENSTELILGLTELNGRPVRELEAWMRPFDFDHPSEPRDFQRSEAGFLGPKDSLLGTMARDNEVVRRLGLTHAEVGEAVRMATTASARFGVRDYVGPGEHRYKLESRGSMGVQVSPFGDGGAGSSDYVLTSKRTGSSVGLSDLAGSMIGRYGFYQGAGTPYRSAPEDIVRTFEHLTEKAGGPDRIAQIVNEVDAHFSTLDALARSAAPAERHTSAPGLADTARTDGDGRPAHTTGKQGPDIRGR</sequence>
<feature type="region of interest" description="Disordered" evidence="1">
    <location>
        <begin position="355"/>
        <end position="394"/>
    </location>
</feature>
<reference evidence="2" key="1">
    <citation type="submission" date="2024-06" db="EMBL/GenBank/DDBJ databases">
        <title>Kribbella sp. strain HUAS MG21 genome sequences.</title>
        <authorList>
            <person name="Mo P."/>
        </authorList>
    </citation>
    <scope>NUCLEOTIDE SEQUENCE</scope>
    <source>
        <strain evidence="2">HUAS MG21</strain>
    </source>
</reference>
<dbReference type="AlphaFoldDB" id="A0AAU7TC15"/>
<evidence type="ECO:0000313" key="2">
    <source>
        <dbReference type="EMBL" id="XBV24372.1"/>
    </source>
</evidence>
<organism evidence="2">
    <name type="scientific">Kribbella sp. HUAS MG21</name>
    <dbReference type="NCBI Taxonomy" id="3160966"/>
    <lineage>
        <taxon>Bacteria</taxon>
        <taxon>Bacillati</taxon>
        <taxon>Actinomycetota</taxon>
        <taxon>Actinomycetes</taxon>
        <taxon>Propionibacteriales</taxon>
        <taxon>Kribbellaceae</taxon>
        <taxon>Kribbella</taxon>
    </lineage>
</organism>
<name>A0AAU7TC15_9ACTN</name>